<proteinExistence type="inferred from homology"/>
<dbReference type="SUPFAM" id="SSF53597">
    <property type="entry name" value="Dihydrofolate reductase-like"/>
    <property type="match status" value="1"/>
</dbReference>
<evidence type="ECO:0000256" key="13">
    <source>
        <dbReference type="PIRNR" id="PIRNR006769"/>
    </source>
</evidence>
<evidence type="ECO:0000256" key="15">
    <source>
        <dbReference type="PIRSR" id="PIRSR006769-2"/>
    </source>
</evidence>
<evidence type="ECO:0000256" key="7">
    <source>
        <dbReference type="ARBA" id="ARBA00022723"/>
    </source>
</evidence>
<dbReference type="CDD" id="cd01284">
    <property type="entry name" value="Riboflavin_deaminase-reductase"/>
    <property type="match status" value="1"/>
</dbReference>
<evidence type="ECO:0000256" key="2">
    <source>
        <dbReference type="ARBA" id="ARBA00004882"/>
    </source>
</evidence>
<dbReference type="InterPro" id="IPR002734">
    <property type="entry name" value="RibDG_C"/>
</dbReference>
<comment type="caution">
    <text evidence="18">The sequence shown here is derived from an EMBL/GenBank/DDBJ whole genome shotgun (WGS) entry which is preliminary data.</text>
</comment>
<feature type="binding site" evidence="15">
    <location>
        <position position="212"/>
    </location>
    <ligand>
        <name>substrate</name>
    </ligand>
</feature>
<evidence type="ECO:0000256" key="11">
    <source>
        <dbReference type="ARBA" id="ARBA00023002"/>
    </source>
</evidence>
<comment type="similarity">
    <text evidence="5 13">In the C-terminal section; belongs to the HTP reductase family.</text>
</comment>
<feature type="domain" description="CMP/dCMP-type deaminase" evidence="17">
    <location>
        <begin position="1"/>
        <end position="125"/>
    </location>
</feature>
<dbReference type="InterPro" id="IPR024072">
    <property type="entry name" value="DHFR-like_dom_sf"/>
</dbReference>
<dbReference type="UniPathway" id="UPA00275">
    <property type="reaction ID" value="UER00401"/>
</dbReference>
<dbReference type="Proteomes" id="UP000093186">
    <property type="component" value="Unassembled WGS sequence"/>
</dbReference>
<keyword evidence="9 13" id="KW-0862">Zinc</keyword>
<evidence type="ECO:0000256" key="8">
    <source>
        <dbReference type="ARBA" id="ARBA00022801"/>
    </source>
</evidence>
<dbReference type="EC" id="1.1.1.193" evidence="13"/>
<sequence>MEHEKYIKRCLQLAKNGIGSTRPNPSVGAVIVLNNKIIAEGFTSPYGESHAEVNAINAVKNKNLLTEATIYVTLEPCSHYGKTPPCADLIVKHQLKKVVIGCVDTNSLVAGKGIERLKNAGINVVVGILENECKKHHKRFFTVQNKKRPYIILKWAQSQDGFIAPKTKNEQKPVWISNQYSQQLVHKYRSEEHAILVGTNTVVADNPSLTVRNWSGNNPVRIVLDKNLRIPKEATVLNGKVKTIVILNSKTNQEEYQFEHSKELVFEPINFASRVAEQICIVLQKHNIQSVIIEGGTQTLQTFINANLWDEAKVFTGKSLFKNGVEAPDFNGKLNKQIYIGNDVLKTYIND</sequence>
<keyword evidence="19" id="KW-1185">Reference proteome</keyword>
<evidence type="ECO:0000256" key="6">
    <source>
        <dbReference type="ARBA" id="ARBA00022619"/>
    </source>
</evidence>
<comment type="pathway">
    <text evidence="3 13">Cofactor biosynthesis; riboflavin biosynthesis; 5-amino-6-(D-ribitylamino)uracil from GTP: step 3/4.</text>
</comment>
<reference evidence="18 19" key="1">
    <citation type="submission" date="2016-06" db="EMBL/GenBank/DDBJ databases">
        <title>Draft Genome Sequence of Tenacibaculum soleae UCD-KL19.</title>
        <authorList>
            <person name="Eisen J.A."/>
            <person name="Coil D.A."/>
            <person name="Lujan K.M."/>
        </authorList>
    </citation>
    <scope>NUCLEOTIDE SEQUENCE [LARGE SCALE GENOMIC DNA]</scope>
    <source>
        <strain evidence="18 19">UCD-KL19</strain>
    </source>
</reference>
<feature type="binding site" evidence="16">
    <location>
        <position position="86"/>
    </location>
    <ligand>
        <name>Zn(2+)</name>
        <dbReference type="ChEBI" id="CHEBI:29105"/>
        <note>catalytic</note>
    </ligand>
</feature>
<evidence type="ECO:0000256" key="9">
    <source>
        <dbReference type="ARBA" id="ARBA00022833"/>
    </source>
</evidence>
<comment type="catalytic activity">
    <reaction evidence="13">
        <text>2,5-diamino-6-hydroxy-4-(5-phosphoribosylamino)-pyrimidine + H2O + H(+) = 5-amino-6-(5-phospho-D-ribosylamino)uracil + NH4(+)</text>
        <dbReference type="Rhea" id="RHEA:21868"/>
        <dbReference type="ChEBI" id="CHEBI:15377"/>
        <dbReference type="ChEBI" id="CHEBI:15378"/>
        <dbReference type="ChEBI" id="CHEBI:28938"/>
        <dbReference type="ChEBI" id="CHEBI:58453"/>
        <dbReference type="ChEBI" id="CHEBI:58614"/>
        <dbReference type="EC" id="3.5.4.26"/>
    </reaction>
</comment>
<keyword evidence="7 13" id="KW-0479">Metal-binding</keyword>
<feature type="binding site" evidence="15">
    <location>
        <position position="294"/>
    </location>
    <ligand>
        <name>substrate</name>
    </ligand>
</feature>
<dbReference type="AlphaFoldDB" id="A0A1B9XXS0"/>
<feature type="binding site" evidence="15">
    <location>
        <position position="156"/>
    </location>
    <ligand>
        <name>NADP(+)</name>
        <dbReference type="ChEBI" id="CHEBI:58349"/>
    </ligand>
</feature>
<name>A0A1B9XXS0_9FLAO</name>
<evidence type="ECO:0000256" key="16">
    <source>
        <dbReference type="PIRSR" id="PIRSR006769-3"/>
    </source>
</evidence>
<dbReference type="GO" id="GO:0008835">
    <property type="term" value="F:diaminohydroxyphosphoribosylaminopyrimidine deaminase activity"/>
    <property type="evidence" value="ECO:0007669"/>
    <property type="project" value="UniProtKB-EC"/>
</dbReference>
<keyword evidence="6 13" id="KW-0686">Riboflavin biosynthesis</keyword>
<dbReference type="GO" id="GO:0008703">
    <property type="term" value="F:5-amino-6-(5-phosphoribosylamino)uracil reductase activity"/>
    <property type="evidence" value="ECO:0007669"/>
    <property type="project" value="UniProtKB-EC"/>
</dbReference>
<dbReference type="InterPro" id="IPR016192">
    <property type="entry name" value="APOBEC/CMP_deaminase_Zn-bd"/>
</dbReference>
<keyword evidence="8 13" id="KW-0378">Hydrolase</keyword>
<dbReference type="PANTHER" id="PTHR38011:SF7">
    <property type="entry name" value="2,5-DIAMINO-6-RIBOSYLAMINO-4(3H)-PYRIMIDINONE 5'-PHOSPHATE REDUCTASE"/>
    <property type="match status" value="1"/>
</dbReference>
<evidence type="ECO:0000256" key="1">
    <source>
        <dbReference type="ARBA" id="ARBA00002151"/>
    </source>
</evidence>
<dbReference type="PANTHER" id="PTHR38011">
    <property type="entry name" value="DIHYDROFOLATE REDUCTASE FAMILY PROTEIN (AFU_ORTHOLOGUE AFUA_8G06820)"/>
    <property type="match status" value="1"/>
</dbReference>
<gene>
    <name evidence="18" type="ORF">BA195_12145</name>
</gene>
<evidence type="ECO:0000259" key="17">
    <source>
        <dbReference type="PROSITE" id="PS51747"/>
    </source>
</evidence>
<dbReference type="Gene3D" id="3.40.140.10">
    <property type="entry name" value="Cytidine Deaminase, domain 2"/>
    <property type="match status" value="1"/>
</dbReference>
<accession>A0A1B9XXS0</accession>
<evidence type="ECO:0000256" key="14">
    <source>
        <dbReference type="PIRSR" id="PIRSR006769-1"/>
    </source>
</evidence>
<dbReference type="PROSITE" id="PS00903">
    <property type="entry name" value="CYT_DCMP_DEAMINASES_1"/>
    <property type="match status" value="1"/>
</dbReference>
<dbReference type="GO" id="GO:0009231">
    <property type="term" value="P:riboflavin biosynthetic process"/>
    <property type="evidence" value="ECO:0007669"/>
    <property type="project" value="UniProtKB-UniPathway"/>
</dbReference>
<feature type="binding site" evidence="15">
    <location>
        <position position="205"/>
    </location>
    <ligand>
        <name>NADP(+)</name>
        <dbReference type="ChEBI" id="CHEBI:58349"/>
    </ligand>
</feature>
<keyword evidence="12" id="KW-0511">Multifunctional enzyme</keyword>
<feature type="active site" description="Proton donor" evidence="14">
    <location>
        <position position="52"/>
    </location>
</feature>
<dbReference type="Pfam" id="PF01872">
    <property type="entry name" value="RibD_C"/>
    <property type="match status" value="1"/>
</dbReference>
<dbReference type="STRING" id="447689.BA195_12145"/>
<dbReference type="PROSITE" id="PS51747">
    <property type="entry name" value="CYT_DCMP_DEAMINASES_2"/>
    <property type="match status" value="1"/>
</dbReference>
<feature type="binding site" evidence="16">
    <location>
        <position position="50"/>
    </location>
    <ligand>
        <name>Zn(2+)</name>
        <dbReference type="ChEBI" id="CHEBI:29105"/>
        <note>catalytic</note>
    </ligand>
</feature>
<dbReference type="OrthoDB" id="9800865at2"/>
<evidence type="ECO:0000256" key="10">
    <source>
        <dbReference type="ARBA" id="ARBA00022857"/>
    </source>
</evidence>
<organism evidence="18 19">
    <name type="scientific">Tenacibaculum soleae</name>
    <dbReference type="NCBI Taxonomy" id="447689"/>
    <lineage>
        <taxon>Bacteria</taxon>
        <taxon>Pseudomonadati</taxon>
        <taxon>Bacteroidota</taxon>
        <taxon>Flavobacteriia</taxon>
        <taxon>Flavobacteriales</taxon>
        <taxon>Flavobacteriaceae</taxon>
        <taxon>Tenacibaculum</taxon>
    </lineage>
</organism>
<feature type="binding site" evidence="15">
    <location>
        <position position="189"/>
    </location>
    <ligand>
        <name>substrate</name>
    </ligand>
</feature>
<evidence type="ECO:0000313" key="18">
    <source>
        <dbReference type="EMBL" id="OCK42367.1"/>
    </source>
</evidence>
<feature type="binding site" evidence="16">
    <location>
        <position position="77"/>
    </location>
    <ligand>
        <name>Zn(2+)</name>
        <dbReference type="ChEBI" id="CHEBI:29105"/>
        <note>catalytic</note>
    </ligand>
</feature>
<feature type="binding site" evidence="15">
    <location>
        <position position="209"/>
    </location>
    <ligand>
        <name>substrate</name>
    </ligand>
</feature>
<keyword evidence="11 13" id="KW-0560">Oxidoreductase</keyword>
<dbReference type="InterPro" id="IPR050765">
    <property type="entry name" value="Riboflavin_Biosynth_HTPR"/>
</dbReference>
<dbReference type="Pfam" id="PF00383">
    <property type="entry name" value="dCMP_cyt_deam_1"/>
    <property type="match status" value="1"/>
</dbReference>
<dbReference type="InterPro" id="IPR002125">
    <property type="entry name" value="CMP_dCMP_dom"/>
</dbReference>
<evidence type="ECO:0000256" key="5">
    <source>
        <dbReference type="ARBA" id="ARBA00007417"/>
    </source>
</evidence>
<dbReference type="InterPro" id="IPR016193">
    <property type="entry name" value="Cytidine_deaminase-like"/>
</dbReference>
<dbReference type="InterPro" id="IPR004794">
    <property type="entry name" value="Eubact_RibD"/>
</dbReference>
<comment type="cofactor">
    <cofactor evidence="13 16">
        <name>Zn(2+)</name>
        <dbReference type="ChEBI" id="CHEBI:29105"/>
    </cofactor>
    <text evidence="13 16">Binds 1 zinc ion.</text>
</comment>
<evidence type="ECO:0000256" key="3">
    <source>
        <dbReference type="ARBA" id="ARBA00004910"/>
    </source>
</evidence>
<dbReference type="PIRSF" id="PIRSF006769">
    <property type="entry name" value="RibD"/>
    <property type="match status" value="1"/>
</dbReference>
<evidence type="ECO:0000313" key="19">
    <source>
        <dbReference type="Proteomes" id="UP000093186"/>
    </source>
</evidence>
<comment type="pathway">
    <text evidence="2 13">Cofactor biosynthesis; riboflavin biosynthesis; 5-amino-6-(D-ribitylamino)uracil from GTP: step 2/4.</text>
</comment>
<keyword evidence="10 13" id="KW-0521">NADP</keyword>
<dbReference type="FunFam" id="3.40.140.10:FF:000025">
    <property type="entry name" value="Riboflavin biosynthesis protein RibD"/>
    <property type="match status" value="1"/>
</dbReference>
<comment type="similarity">
    <text evidence="4 13">In the N-terminal section; belongs to the cytidine and deoxycytidylate deaminase family.</text>
</comment>
<dbReference type="EC" id="3.5.4.26" evidence="13"/>
<dbReference type="EMBL" id="MAKX01000024">
    <property type="protein sequence ID" value="OCK42367.1"/>
    <property type="molecule type" value="Genomic_DNA"/>
</dbReference>
<protein>
    <recommendedName>
        <fullName evidence="13">Riboflavin biosynthesis protein RibD</fullName>
    </recommendedName>
    <domain>
        <recommendedName>
            <fullName evidence="13">Diaminohydroxyphosphoribosylaminopyrimidine deaminase</fullName>
            <shortName evidence="13">DRAP deaminase</shortName>
            <ecNumber evidence="13">3.5.4.26</ecNumber>
        </recommendedName>
        <alternativeName>
            <fullName evidence="13">Riboflavin-specific deaminase</fullName>
        </alternativeName>
    </domain>
    <domain>
        <recommendedName>
            <fullName evidence="13">5-amino-6-(5-phosphoribosylamino)uracil reductase</fullName>
            <ecNumber evidence="13">1.1.1.193</ecNumber>
        </recommendedName>
        <alternativeName>
            <fullName evidence="13">HTP reductase</fullName>
        </alternativeName>
    </domain>
</protein>
<feature type="binding site" evidence="15">
    <location>
        <position position="201"/>
    </location>
    <ligand>
        <name>NADP(+)</name>
        <dbReference type="ChEBI" id="CHEBI:58349"/>
    </ligand>
</feature>
<evidence type="ECO:0000256" key="12">
    <source>
        <dbReference type="ARBA" id="ARBA00023268"/>
    </source>
</evidence>
<dbReference type="NCBIfam" id="TIGR00326">
    <property type="entry name" value="eubact_ribD"/>
    <property type="match status" value="1"/>
</dbReference>
<comment type="catalytic activity">
    <reaction evidence="13">
        <text>5-amino-6-(5-phospho-D-ribitylamino)uracil + NADP(+) = 5-amino-6-(5-phospho-D-ribosylamino)uracil + NADPH + H(+)</text>
        <dbReference type="Rhea" id="RHEA:17845"/>
        <dbReference type="ChEBI" id="CHEBI:15378"/>
        <dbReference type="ChEBI" id="CHEBI:57783"/>
        <dbReference type="ChEBI" id="CHEBI:58349"/>
        <dbReference type="ChEBI" id="CHEBI:58421"/>
        <dbReference type="ChEBI" id="CHEBI:58453"/>
        <dbReference type="EC" id="1.1.1.193"/>
    </reaction>
</comment>
<feature type="binding site" evidence="15">
    <location>
        <position position="175"/>
    </location>
    <ligand>
        <name>NADP(+)</name>
        <dbReference type="ChEBI" id="CHEBI:58349"/>
    </ligand>
</feature>
<comment type="function">
    <text evidence="1 13">Converts 2,5-diamino-6-(ribosylamino)-4(3h)-pyrimidinone 5'-phosphate into 5-amino-6-(ribosylamino)-2,4(1h,3h)-pyrimidinedione 5'-phosphate.</text>
</comment>
<dbReference type="GO" id="GO:0008270">
    <property type="term" value="F:zinc ion binding"/>
    <property type="evidence" value="ECO:0007669"/>
    <property type="project" value="InterPro"/>
</dbReference>
<dbReference type="Gene3D" id="3.40.430.10">
    <property type="entry name" value="Dihydrofolate Reductase, subunit A"/>
    <property type="match status" value="1"/>
</dbReference>
<dbReference type="SUPFAM" id="SSF53927">
    <property type="entry name" value="Cytidine deaminase-like"/>
    <property type="match status" value="1"/>
</dbReference>
<dbReference type="RefSeq" id="WP_068705933.1">
    <property type="nucleotide sequence ID" value="NZ_MAKX01000024.1"/>
</dbReference>
<evidence type="ECO:0000256" key="4">
    <source>
        <dbReference type="ARBA" id="ARBA00005259"/>
    </source>
</evidence>